<dbReference type="InterPro" id="IPR025668">
    <property type="entry name" value="Tnp_DDE_dom"/>
</dbReference>
<dbReference type="AlphaFoldDB" id="A0A1G6YWD9"/>
<protein>
    <submittedName>
        <fullName evidence="2">Transposase DDE domain-containing protein</fullName>
    </submittedName>
</protein>
<proteinExistence type="predicted"/>
<sequence>MASGLLGCLPDVPTWVVGDRGFASDAFRERIWAMGARPAIPPRRTDAEVACPDWIYANHRLVENLWTRLKEWRAIAIHYEKTASMDASSPSWSGSASTTLWHLDAAEQGASTPSGERALKLVGRSMHMAN</sequence>
<gene>
    <name evidence="2" type="ORF">SAMN04487779_101537</name>
</gene>
<dbReference type="Pfam" id="PF13586">
    <property type="entry name" value="DDE_Tnp_1_2"/>
    <property type="match status" value="1"/>
</dbReference>
<evidence type="ECO:0000259" key="1">
    <source>
        <dbReference type="Pfam" id="PF13586"/>
    </source>
</evidence>
<accession>A0A1G6YWD9</accession>
<evidence type="ECO:0000313" key="3">
    <source>
        <dbReference type="Proteomes" id="UP000198925"/>
    </source>
</evidence>
<evidence type="ECO:0000313" key="2">
    <source>
        <dbReference type="EMBL" id="SDD94814.1"/>
    </source>
</evidence>
<dbReference type="EMBL" id="FMZX01000015">
    <property type="protein sequence ID" value="SDD94814.1"/>
    <property type="molecule type" value="Genomic_DNA"/>
</dbReference>
<keyword evidence="3" id="KW-1185">Reference proteome</keyword>
<reference evidence="2 3" key="1">
    <citation type="submission" date="2016-10" db="EMBL/GenBank/DDBJ databases">
        <authorList>
            <person name="de Groot N.N."/>
        </authorList>
    </citation>
    <scope>NUCLEOTIDE SEQUENCE [LARGE SCALE GENOMIC DNA]</scope>
    <source>
        <strain evidence="2 3">CPCC 100156</strain>
    </source>
</reference>
<feature type="domain" description="Transposase DDE" evidence="1">
    <location>
        <begin position="16"/>
        <end position="86"/>
    </location>
</feature>
<dbReference type="Proteomes" id="UP000198925">
    <property type="component" value="Unassembled WGS sequence"/>
</dbReference>
<name>A0A1G6YWD9_9PROT</name>
<organism evidence="2 3">
    <name type="scientific">Belnapia rosea</name>
    <dbReference type="NCBI Taxonomy" id="938405"/>
    <lineage>
        <taxon>Bacteria</taxon>
        <taxon>Pseudomonadati</taxon>
        <taxon>Pseudomonadota</taxon>
        <taxon>Alphaproteobacteria</taxon>
        <taxon>Acetobacterales</taxon>
        <taxon>Roseomonadaceae</taxon>
        <taxon>Belnapia</taxon>
    </lineage>
</organism>